<keyword evidence="8" id="KW-1185">Reference proteome</keyword>
<evidence type="ECO:0000256" key="2">
    <source>
        <dbReference type="ARBA" id="ARBA00023155"/>
    </source>
</evidence>
<proteinExistence type="predicted"/>
<evidence type="ECO:0000256" key="4">
    <source>
        <dbReference type="RuleBase" id="RU000682"/>
    </source>
</evidence>
<dbReference type="InterPro" id="IPR001356">
    <property type="entry name" value="HD"/>
</dbReference>
<name>A0AAJ0GDH2_9PEZI</name>
<dbReference type="EMBL" id="JAWDJX010000021">
    <property type="protein sequence ID" value="KAK3052403.1"/>
    <property type="molecule type" value="Genomic_DNA"/>
</dbReference>
<dbReference type="AlphaFoldDB" id="A0AAJ0GDH2"/>
<feature type="region of interest" description="Disordered" evidence="5">
    <location>
        <begin position="261"/>
        <end position="323"/>
    </location>
</feature>
<keyword evidence="1 3" id="KW-0238">DNA-binding</keyword>
<feature type="domain" description="Homeobox" evidence="6">
    <location>
        <begin position="67"/>
        <end position="127"/>
    </location>
</feature>
<dbReference type="GO" id="GO:0006357">
    <property type="term" value="P:regulation of transcription by RNA polymerase II"/>
    <property type="evidence" value="ECO:0007669"/>
    <property type="project" value="TreeGrafter"/>
</dbReference>
<dbReference type="GO" id="GO:0000978">
    <property type="term" value="F:RNA polymerase II cis-regulatory region sequence-specific DNA binding"/>
    <property type="evidence" value="ECO:0007669"/>
    <property type="project" value="TreeGrafter"/>
</dbReference>
<feature type="region of interest" description="Disordered" evidence="5">
    <location>
        <begin position="236"/>
        <end position="255"/>
    </location>
</feature>
<protein>
    <submittedName>
        <fullName evidence="7">Homeobox protein yox1</fullName>
    </submittedName>
</protein>
<feature type="compositionally biased region" description="Polar residues" evidence="5">
    <location>
        <begin position="30"/>
        <end position="59"/>
    </location>
</feature>
<feature type="region of interest" description="Disordered" evidence="5">
    <location>
        <begin position="1"/>
        <end position="100"/>
    </location>
</feature>
<feature type="compositionally biased region" description="Polar residues" evidence="5">
    <location>
        <begin position="400"/>
        <end position="409"/>
    </location>
</feature>
<feature type="compositionally biased region" description="Polar residues" evidence="5">
    <location>
        <begin position="261"/>
        <end position="275"/>
    </location>
</feature>
<evidence type="ECO:0000256" key="1">
    <source>
        <dbReference type="ARBA" id="ARBA00023125"/>
    </source>
</evidence>
<evidence type="ECO:0000256" key="5">
    <source>
        <dbReference type="SAM" id="MobiDB-lite"/>
    </source>
</evidence>
<organism evidence="7 8">
    <name type="scientific">Extremus antarcticus</name>
    <dbReference type="NCBI Taxonomy" id="702011"/>
    <lineage>
        <taxon>Eukaryota</taxon>
        <taxon>Fungi</taxon>
        <taxon>Dikarya</taxon>
        <taxon>Ascomycota</taxon>
        <taxon>Pezizomycotina</taxon>
        <taxon>Dothideomycetes</taxon>
        <taxon>Dothideomycetidae</taxon>
        <taxon>Mycosphaerellales</taxon>
        <taxon>Extremaceae</taxon>
        <taxon>Extremus</taxon>
    </lineage>
</organism>
<dbReference type="PANTHER" id="PTHR24324">
    <property type="entry name" value="HOMEOBOX PROTEIN HHEX"/>
    <property type="match status" value="1"/>
</dbReference>
<gene>
    <name evidence="7" type="primary">YOX1</name>
    <name evidence="7" type="ORF">LTR09_006613</name>
</gene>
<dbReference type="SMART" id="SM00389">
    <property type="entry name" value="HOX"/>
    <property type="match status" value="1"/>
</dbReference>
<dbReference type="GO" id="GO:0030154">
    <property type="term" value="P:cell differentiation"/>
    <property type="evidence" value="ECO:0007669"/>
    <property type="project" value="TreeGrafter"/>
</dbReference>
<keyword evidence="3 4" id="KW-0539">Nucleus</keyword>
<feature type="compositionally biased region" description="Basic and acidic residues" evidence="5">
    <location>
        <begin position="433"/>
        <end position="442"/>
    </location>
</feature>
<feature type="compositionally biased region" description="Polar residues" evidence="5">
    <location>
        <begin position="374"/>
        <end position="387"/>
    </location>
</feature>
<comment type="caution">
    <text evidence="7">The sequence shown here is derived from an EMBL/GenBank/DDBJ whole genome shotgun (WGS) entry which is preliminary data.</text>
</comment>
<dbReference type="Pfam" id="PF00046">
    <property type="entry name" value="Homeodomain"/>
    <property type="match status" value="1"/>
</dbReference>
<keyword evidence="2 3" id="KW-0371">Homeobox</keyword>
<sequence length="505" mass="54707">MDKTSRKKERSSSPGLRRSSASGSDDTERPTSNQSQPTPKSSQIYAFLNHSTETVSDNLPPTVDDKPLARQRRRRTSPEDQAILESAYARNSKPDKAARTELTQQVSLGEKEVQIWFQNRRQSSRRKSRPLLPHEIAQFQLYRSGGVPHTSSSEALNVSFDEDGTVYLTPNAQSSNIRASANYPLTGDGAPRNVSDSSDISVGTVDASRQAAGPGYPNLSNDGALGAMYSSHAHPVSPNILRAGPERSTKRSSSFMRLSMNSEGNATVVTKDSTSPSPPRPQQGTELVSVSKTASSHAHPVASDAGPIVSTLPPLKRSASGRSRDSRAWEFWCDKDARGELEDKAEKDASGSAVNAIGLLRSTSGRRVLGAISSKRNSLMSQHSTSTKRPKLDGHVPSLQKASTSNARLQNDRNATHLPKLKPALQSTSTYHPGDESDKENWSPDGQQLHQQRAERGGGGENDNPEADPEIESFMRSGRKSSSVSGVEEMDCIQGLLSLSQGNWR</sequence>
<dbReference type="PANTHER" id="PTHR24324:SF9">
    <property type="entry name" value="HOMEOBOX DOMAIN-CONTAINING PROTEIN"/>
    <property type="match status" value="1"/>
</dbReference>
<dbReference type="CDD" id="cd00086">
    <property type="entry name" value="homeodomain"/>
    <property type="match status" value="1"/>
</dbReference>
<dbReference type="Gene3D" id="1.10.10.60">
    <property type="entry name" value="Homeodomain-like"/>
    <property type="match status" value="1"/>
</dbReference>
<comment type="subcellular location">
    <subcellularLocation>
        <location evidence="3 4">Nucleus</location>
    </subcellularLocation>
</comment>
<dbReference type="Proteomes" id="UP001271007">
    <property type="component" value="Unassembled WGS sequence"/>
</dbReference>
<evidence type="ECO:0000256" key="3">
    <source>
        <dbReference type="PROSITE-ProRule" id="PRU00108"/>
    </source>
</evidence>
<feature type="compositionally biased region" description="Low complexity" evidence="5">
    <location>
        <begin position="12"/>
        <end position="24"/>
    </location>
</feature>
<feature type="DNA-binding region" description="Homeobox" evidence="3">
    <location>
        <begin position="69"/>
        <end position="128"/>
    </location>
</feature>
<dbReference type="GO" id="GO:0005634">
    <property type="term" value="C:nucleus"/>
    <property type="evidence" value="ECO:0007669"/>
    <property type="project" value="UniProtKB-SubCell"/>
</dbReference>
<evidence type="ECO:0000313" key="7">
    <source>
        <dbReference type="EMBL" id="KAK3052403.1"/>
    </source>
</evidence>
<evidence type="ECO:0000259" key="6">
    <source>
        <dbReference type="PROSITE" id="PS50071"/>
    </source>
</evidence>
<evidence type="ECO:0000313" key="8">
    <source>
        <dbReference type="Proteomes" id="UP001271007"/>
    </source>
</evidence>
<reference evidence="7" key="1">
    <citation type="submission" date="2023-04" db="EMBL/GenBank/DDBJ databases">
        <title>Black Yeasts Isolated from many extreme environments.</title>
        <authorList>
            <person name="Coleine C."/>
            <person name="Stajich J.E."/>
            <person name="Selbmann L."/>
        </authorList>
    </citation>
    <scope>NUCLEOTIDE SEQUENCE</scope>
    <source>
        <strain evidence="7">CCFEE 5312</strain>
    </source>
</reference>
<dbReference type="InterPro" id="IPR009057">
    <property type="entry name" value="Homeodomain-like_sf"/>
</dbReference>
<dbReference type="InterPro" id="IPR051000">
    <property type="entry name" value="Homeobox_DNA-bind_prot"/>
</dbReference>
<feature type="region of interest" description="Disordered" evidence="5">
    <location>
        <begin position="179"/>
        <end position="200"/>
    </location>
</feature>
<feature type="compositionally biased region" description="Polar residues" evidence="5">
    <location>
        <begin position="282"/>
        <end position="296"/>
    </location>
</feature>
<dbReference type="SUPFAM" id="SSF46689">
    <property type="entry name" value="Homeodomain-like"/>
    <property type="match status" value="1"/>
</dbReference>
<dbReference type="PROSITE" id="PS50071">
    <property type="entry name" value="HOMEOBOX_2"/>
    <property type="match status" value="1"/>
</dbReference>
<feature type="region of interest" description="Disordered" evidence="5">
    <location>
        <begin position="373"/>
        <end position="489"/>
    </location>
</feature>
<accession>A0AAJ0GDH2</accession>